<reference evidence="8 9" key="1">
    <citation type="journal article" date="2014" name="Genome Announc.">
        <title>Genome Sequence of Bacillus simplex Strain P558, Isolated from a Human Fecal Sample.</title>
        <authorList>
            <person name="Croce O."/>
            <person name="Hugon P."/>
            <person name="Lagier J.C."/>
            <person name="Bibi F."/>
            <person name="Robert C."/>
            <person name="Azhar E.I."/>
            <person name="Raoult D."/>
            <person name="Fournier P.E."/>
        </authorList>
    </citation>
    <scope>NUCLEOTIDE SEQUENCE [LARGE SCALE GENOMIC DNA]</scope>
    <source>
        <strain evidence="8 9">P558</strain>
    </source>
</reference>
<comment type="similarity">
    <text evidence="1">Belongs to the 'phage' integrase family.</text>
</comment>
<dbReference type="InterPro" id="IPR002104">
    <property type="entry name" value="Integrase_catalytic"/>
</dbReference>
<dbReference type="InterPro" id="IPR011010">
    <property type="entry name" value="DNA_brk_join_enz"/>
</dbReference>
<evidence type="ECO:0000259" key="7">
    <source>
        <dbReference type="PROSITE" id="PS51900"/>
    </source>
</evidence>
<proteinExistence type="inferred from homology"/>
<dbReference type="RefSeq" id="WP_237766613.1">
    <property type="nucleotide sequence ID" value="NZ_CCXW01000001.1"/>
</dbReference>
<dbReference type="InterPro" id="IPR010998">
    <property type="entry name" value="Integrase_recombinase_N"/>
</dbReference>
<dbReference type="Pfam" id="PF00589">
    <property type="entry name" value="Phage_integrase"/>
    <property type="match status" value="1"/>
</dbReference>
<evidence type="ECO:0000256" key="1">
    <source>
        <dbReference type="ARBA" id="ARBA00008857"/>
    </source>
</evidence>
<evidence type="ECO:0000256" key="2">
    <source>
        <dbReference type="ARBA" id="ARBA00023125"/>
    </source>
</evidence>
<dbReference type="InterPro" id="IPR044068">
    <property type="entry name" value="CB"/>
</dbReference>
<evidence type="ECO:0000313" key="9">
    <source>
        <dbReference type="Proteomes" id="UP000182110"/>
    </source>
</evidence>
<keyword evidence="3" id="KW-0233">DNA recombination</keyword>
<dbReference type="Gene3D" id="1.10.443.10">
    <property type="entry name" value="Intergrase catalytic core"/>
    <property type="match status" value="1"/>
</dbReference>
<keyword evidence="9" id="KW-1185">Reference proteome</keyword>
<dbReference type="Gene3D" id="1.10.150.130">
    <property type="match status" value="1"/>
</dbReference>
<dbReference type="GO" id="GO:0006310">
    <property type="term" value="P:DNA recombination"/>
    <property type="evidence" value="ECO:0007669"/>
    <property type="project" value="UniProtKB-KW"/>
</dbReference>
<feature type="domain" description="Core-binding (CB)" evidence="7">
    <location>
        <begin position="50"/>
        <end position="159"/>
    </location>
</feature>
<dbReference type="PROSITE" id="PS51898">
    <property type="entry name" value="TYR_RECOMBINASE"/>
    <property type="match status" value="1"/>
</dbReference>
<dbReference type="InterPro" id="IPR050090">
    <property type="entry name" value="Tyrosine_recombinase_XerCD"/>
</dbReference>
<dbReference type="PANTHER" id="PTHR30349">
    <property type="entry name" value="PHAGE INTEGRASE-RELATED"/>
    <property type="match status" value="1"/>
</dbReference>
<dbReference type="Proteomes" id="UP000182110">
    <property type="component" value="Unassembled WGS sequence"/>
</dbReference>
<evidence type="ECO:0000256" key="5">
    <source>
        <dbReference type="SAM" id="Coils"/>
    </source>
</evidence>
<name>A0AAN2TTE7_9BACI</name>
<dbReference type="PANTHER" id="PTHR30349:SF41">
    <property type="entry name" value="INTEGRASE_RECOMBINASE PROTEIN MJ0367-RELATED"/>
    <property type="match status" value="1"/>
</dbReference>
<protein>
    <submittedName>
        <fullName evidence="8">Integrase-recombinase</fullName>
    </submittedName>
</protein>
<keyword evidence="5" id="KW-0175">Coiled coil</keyword>
<gene>
    <name evidence="8" type="ORF">BN1180_03422</name>
</gene>
<dbReference type="SUPFAM" id="SSF56349">
    <property type="entry name" value="DNA breaking-rejoining enzymes"/>
    <property type="match status" value="1"/>
</dbReference>
<dbReference type="GO" id="GO:0015074">
    <property type="term" value="P:DNA integration"/>
    <property type="evidence" value="ECO:0007669"/>
    <property type="project" value="InterPro"/>
</dbReference>
<evidence type="ECO:0000259" key="6">
    <source>
        <dbReference type="PROSITE" id="PS51898"/>
    </source>
</evidence>
<dbReference type="PROSITE" id="PS51900">
    <property type="entry name" value="CB"/>
    <property type="match status" value="1"/>
</dbReference>
<feature type="coiled-coil region" evidence="5">
    <location>
        <begin position="63"/>
        <end position="90"/>
    </location>
</feature>
<evidence type="ECO:0000313" key="8">
    <source>
        <dbReference type="EMBL" id="CEG33250.1"/>
    </source>
</evidence>
<dbReference type="AlphaFoldDB" id="A0AAN2TTE7"/>
<comment type="caution">
    <text evidence="8">The sequence shown here is derived from an EMBL/GenBank/DDBJ whole genome shotgun (WGS) entry which is preliminary data.</text>
</comment>
<organism evidence="8 9">
    <name type="scientific">Peribacillus simplex</name>
    <dbReference type="NCBI Taxonomy" id="1478"/>
    <lineage>
        <taxon>Bacteria</taxon>
        <taxon>Bacillati</taxon>
        <taxon>Bacillota</taxon>
        <taxon>Bacilli</taxon>
        <taxon>Bacillales</taxon>
        <taxon>Bacillaceae</taxon>
        <taxon>Peribacillus</taxon>
    </lineage>
</organism>
<evidence type="ECO:0000256" key="4">
    <source>
        <dbReference type="PROSITE-ProRule" id="PRU01248"/>
    </source>
</evidence>
<dbReference type="InterPro" id="IPR013762">
    <property type="entry name" value="Integrase-like_cat_sf"/>
</dbReference>
<sequence length="385" mass="45124">MVTGMHELIDKKKEIQSSEWKKSLSDISIHTLQERLDTAEKDGHHPFSDFNDIDMLQWYLHRREHLKRQHEKSTRTVQSYERELTQFIEQLLTYSVEISIDLEKVVEGSLFKSLSTRHIRRYQEWLSENSPYVLTKGAYSVATLSRKTTIIKSFLKFLFESGYITEPIHEGFFKINIRKDDRPNRDLGPKEVIQLLDYFREINHPIVFSIIHILTMTGMRNEEFTRLRVKDLQYDSITSTYFLEVLGKGNKKRQIPLKEKGMKSIRMFRSARGIDDIDAAEGDDPLFTTNTGRAYSPSYLSQYLTKAIKESGLPFLKFRSSSIGPHTFRHAFAIISHLNGVDVYQIMKSLGHEQLSTTEIYLEKVFEKERHAIHLWKSDVFGEYI</sequence>
<accession>A0AAN2TTE7</accession>
<dbReference type="GO" id="GO:0003677">
    <property type="term" value="F:DNA binding"/>
    <property type="evidence" value="ECO:0007669"/>
    <property type="project" value="UniProtKB-UniRule"/>
</dbReference>
<feature type="domain" description="Tyr recombinase" evidence="6">
    <location>
        <begin position="182"/>
        <end position="375"/>
    </location>
</feature>
<dbReference type="EMBL" id="CCXW01000001">
    <property type="protein sequence ID" value="CEG33250.1"/>
    <property type="molecule type" value="Genomic_DNA"/>
</dbReference>
<keyword evidence="2 4" id="KW-0238">DNA-binding</keyword>
<evidence type="ECO:0000256" key="3">
    <source>
        <dbReference type="ARBA" id="ARBA00023172"/>
    </source>
</evidence>